<dbReference type="AlphaFoldDB" id="A0A933W2V7"/>
<name>A0A933W2V7_UNCEI</name>
<dbReference type="PANTHER" id="PTHR43434:SF1">
    <property type="entry name" value="PHOSPHOGLYCOLATE PHOSPHATASE"/>
    <property type="match status" value="1"/>
</dbReference>
<dbReference type="Gene3D" id="3.40.50.1000">
    <property type="entry name" value="HAD superfamily/HAD-like"/>
    <property type="match status" value="1"/>
</dbReference>
<organism evidence="1 2">
    <name type="scientific">Eiseniibacteriota bacterium</name>
    <dbReference type="NCBI Taxonomy" id="2212470"/>
    <lineage>
        <taxon>Bacteria</taxon>
        <taxon>Candidatus Eiseniibacteriota</taxon>
    </lineage>
</organism>
<dbReference type="Gene3D" id="1.10.150.240">
    <property type="entry name" value="Putative phosphatase, domain 2"/>
    <property type="match status" value="1"/>
</dbReference>
<dbReference type="GO" id="GO:0006281">
    <property type="term" value="P:DNA repair"/>
    <property type="evidence" value="ECO:0007669"/>
    <property type="project" value="TreeGrafter"/>
</dbReference>
<dbReference type="InterPro" id="IPR023198">
    <property type="entry name" value="PGP-like_dom2"/>
</dbReference>
<comment type="caution">
    <text evidence="1">The sequence shown here is derived from an EMBL/GenBank/DDBJ whole genome shotgun (WGS) entry which is preliminary data.</text>
</comment>
<dbReference type="GO" id="GO:0008967">
    <property type="term" value="F:phosphoglycolate phosphatase activity"/>
    <property type="evidence" value="ECO:0007669"/>
    <property type="project" value="TreeGrafter"/>
</dbReference>
<dbReference type="SFLD" id="SFLDG01129">
    <property type="entry name" value="C1.5:_HAD__Beta-PGM__Phosphata"/>
    <property type="match status" value="1"/>
</dbReference>
<dbReference type="SUPFAM" id="SSF56784">
    <property type="entry name" value="HAD-like"/>
    <property type="match status" value="1"/>
</dbReference>
<dbReference type="Pfam" id="PF13242">
    <property type="entry name" value="Hydrolase_like"/>
    <property type="match status" value="1"/>
</dbReference>
<dbReference type="InterPro" id="IPR036412">
    <property type="entry name" value="HAD-like_sf"/>
</dbReference>
<protein>
    <submittedName>
        <fullName evidence="1">Haloacid dehalogenase-like hydrolase</fullName>
    </submittedName>
</protein>
<keyword evidence="1" id="KW-0378">Hydrolase</keyword>
<dbReference type="SFLD" id="SFLDS00003">
    <property type="entry name" value="Haloacid_Dehalogenase"/>
    <property type="match status" value="1"/>
</dbReference>
<dbReference type="EMBL" id="JACRIW010000095">
    <property type="protein sequence ID" value="MBI5170485.1"/>
    <property type="molecule type" value="Genomic_DNA"/>
</dbReference>
<dbReference type="Proteomes" id="UP000696931">
    <property type="component" value="Unassembled WGS sequence"/>
</dbReference>
<sequence length="232" mass="25140">MQTSRASLVWLFDVDGTLLLTEGAGREAISRALFERYAIRDDLRHIPMAGRTDPLIVGDMARHHGLELAHGTPEHHEFWESTYRHMRELMTPPRGGLLPGVRNVLDAVAAEPSWVSALLTGNVPVMAELKLSAFGVWDRFDFGAFGSEAPDRNALARVAVARASERHGVAPSRCVVVGDTEHDIACARAAGAHAVAVATGGRTRSQLESHAPDLLLDDLSSPAMLLDWARGL</sequence>
<accession>A0A933W2V7</accession>
<reference evidence="1" key="1">
    <citation type="submission" date="2020-07" db="EMBL/GenBank/DDBJ databases">
        <title>Huge and variable diversity of episymbiotic CPR bacteria and DPANN archaea in groundwater ecosystems.</title>
        <authorList>
            <person name="He C.Y."/>
            <person name="Keren R."/>
            <person name="Whittaker M."/>
            <person name="Farag I.F."/>
            <person name="Doudna J."/>
            <person name="Cate J.H.D."/>
            <person name="Banfield J.F."/>
        </authorList>
    </citation>
    <scope>NUCLEOTIDE SEQUENCE</scope>
    <source>
        <strain evidence="1">NC_groundwater_1813_Pr3_B-0.1um_71_17</strain>
    </source>
</reference>
<evidence type="ECO:0000313" key="2">
    <source>
        <dbReference type="Proteomes" id="UP000696931"/>
    </source>
</evidence>
<dbReference type="InterPro" id="IPR023214">
    <property type="entry name" value="HAD_sf"/>
</dbReference>
<proteinExistence type="predicted"/>
<dbReference type="InterPro" id="IPR050155">
    <property type="entry name" value="HAD-like_hydrolase_sf"/>
</dbReference>
<gene>
    <name evidence="1" type="ORF">HZA61_13440</name>
</gene>
<evidence type="ECO:0000313" key="1">
    <source>
        <dbReference type="EMBL" id="MBI5170485.1"/>
    </source>
</evidence>
<dbReference type="PANTHER" id="PTHR43434">
    <property type="entry name" value="PHOSPHOGLYCOLATE PHOSPHATASE"/>
    <property type="match status" value="1"/>
</dbReference>
<dbReference type="GO" id="GO:0005829">
    <property type="term" value="C:cytosol"/>
    <property type="evidence" value="ECO:0007669"/>
    <property type="project" value="TreeGrafter"/>
</dbReference>